<accession>A0A4S8K756</accession>
<dbReference type="Proteomes" id="UP000317650">
    <property type="component" value="Chromosome 8"/>
</dbReference>
<name>A0A4S8K756_MUSBA</name>
<gene>
    <name evidence="1" type="ORF">C4D60_Mb08t28520</name>
</gene>
<keyword evidence="2" id="KW-1185">Reference proteome</keyword>
<dbReference type="EMBL" id="PYDT01000002">
    <property type="protein sequence ID" value="THU70771.1"/>
    <property type="molecule type" value="Genomic_DNA"/>
</dbReference>
<evidence type="ECO:0000313" key="1">
    <source>
        <dbReference type="EMBL" id="THU70771.1"/>
    </source>
</evidence>
<sequence length="323" mass="35326">MHGHSQILHRAPSLQTVCDRPLHKTQTSLALGGSIVRQPYHSVRLVNQAVMPVNSSELGGKHPIVHSVMCPCQCPLSSTSLATRPLFTSAIVSPLSSSSPSPPHSPTLHPSLLHRRLRLSSSVDYFPPLLLPPLLLPSSAASHPPFYLVNTECGTLVLTGHREPKRDWSRKNLQDPSKWYLLTASSILGLNLDRNFAVNIPAAASTAASSSLKSKTTRSFCEEPLIAGPGCTPRYRPIQVRRHQSSVSQVDLGDQPEEIASYRNELLGRPIRQWAIYILLYVIKPAVRRIGGVRSSPPALTSPRLRSLSLRTQSGIRKSTGIP</sequence>
<comment type="caution">
    <text evidence="1">The sequence shown here is derived from an EMBL/GenBank/DDBJ whole genome shotgun (WGS) entry which is preliminary data.</text>
</comment>
<evidence type="ECO:0000313" key="2">
    <source>
        <dbReference type="Proteomes" id="UP000317650"/>
    </source>
</evidence>
<dbReference type="AlphaFoldDB" id="A0A4S8K756"/>
<proteinExistence type="predicted"/>
<reference evidence="1 2" key="1">
    <citation type="journal article" date="2019" name="Nat. Plants">
        <title>Genome sequencing of Musa balbisiana reveals subgenome evolution and function divergence in polyploid bananas.</title>
        <authorList>
            <person name="Yao X."/>
        </authorList>
    </citation>
    <scope>NUCLEOTIDE SEQUENCE [LARGE SCALE GENOMIC DNA]</scope>
    <source>
        <strain evidence="2">cv. DH-PKW</strain>
        <tissue evidence="1">Leaves</tissue>
    </source>
</reference>
<organism evidence="1 2">
    <name type="scientific">Musa balbisiana</name>
    <name type="common">Banana</name>
    <dbReference type="NCBI Taxonomy" id="52838"/>
    <lineage>
        <taxon>Eukaryota</taxon>
        <taxon>Viridiplantae</taxon>
        <taxon>Streptophyta</taxon>
        <taxon>Embryophyta</taxon>
        <taxon>Tracheophyta</taxon>
        <taxon>Spermatophyta</taxon>
        <taxon>Magnoliopsida</taxon>
        <taxon>Liliopsida</taxon>
        <taxon>Zingiberales</taxon>
        <taxon>Musaceae</taxon>
        <taxon>Musa</taxon>
    </lineage>
</organism>
<protein>
    <submittedName>
        <fullName evidence="1">Uncharacterized protein</fullName>
    </submittedName>
</protein>